<feature type="compositionally biased region" description="Basic and acidic residues" evidence="2">
    <location>
        <begin position="533"/>
        <end position="550"/>
    </location>
</feature>
<dbReference type="GO" id="GO:1901096">
    <property type="term" value="P:regulation of autophagosome maturation"/>
    <property type="evidence" value="ECO:0007669"/>
    <property type="project" value="TreeGrafter"/>
</dbReference>
<evidence type="ECO:0000256" key="2">
    <source>
        <dbReference type="SAM" id="MobiDB-lite"/>
    </source>
</evidence>
<accession>A0A9N9WLP2</accession>
<keyword evidence="5" id="KW-1185">Reference proteome</keyword>
<dbReference type="SMART" id="SM00164">
    <property type="entry name" value="TBC"/>
    <property type="match status" value="1"/>
</dbReference>
<dbReference type="PANTHER" id="PTHR22957">
    <property type="entry name" value="TBC1 DOMAIN FAMILY MEMBER GTPASE-ACTIVATING PROTEIN"/>
    <property type="match status" value="1"/>
</dbReference>
<feature type="region of interest" description="Disordered" evidence="2">
    <location>
        <begin position="502"/>
        <end position="574"/>
    </location>
</feature>
<dbReference type="OrthoDB" id="10264062at2759"/>
<keyword evidence="1" id="KW-0343">GTPase activation</keyword>
<reference evidence="4" key="2">
    <citation type="submission" date="2022-10" db="EMBL/GenBank/DDBJ databases">
        <authorList>
            <consortium name="ENA_rothamsted_submissions"/>
            <consortium name="culmorum"/>
            <person name="King R."/>
        </authorList>
    </citation>
    <scope>NUCLEOTIDE SEQUENCE</scope>
</reference>
<reference evidence="4" key="1">
    <citation type="submission" date="2022-01" db="EMBL/GenBank/DDBJ databases">
        <authorList>
            <person name="King R."/>
        </authorList>
    </citation>
    <scope>NUCLEOTIDE SEQUENCE</scope>
</reference>
<dbReference type="Gene3D" id="1.10.8.270">
    <property type="entry name" value="putative rabgap domain of human tbc1 domain family member 14 like domains"/>
    <property type="match status" value="1"/>
</dbReference>
<protein>
    <recommendedName>
        <fullName evidence="3">Rab-GAP TBC domain-containing protein</fullName>
    </recommendedName>
</protein>
<evidence type="ECO:0000259" key="3">
    <source>
        <dbReference type="PROSITE" id="PS50086"/>
    </source>
</evidence>
<dbReference type="GO" id="GO:0005776">
    <property type="term" value="C:autophagosome"/>
    <property type="evidence" value="ECO:0007669"/>
    <property type="project" value="TreeGrafter"/>
</dbReference>
<dbReference type="Proteomes" id="UP001153620">
    <property type="component" value="Chromosome 1"/>
</dbReference>
<organism evidence="4 5">
    <name type="scientific">Chironomus riparius</name>
    <dbReference type="NCBI Taxonomy" id="315576"/>
    <lineage>
        <taxon>Eukaryota</taxon>
        <taxon>Metazoa</taxon>
        <taxon>Ecdysozoa</taxon>
        <taxon>Arthropoda</taxon>
        <taxon>Hexapoda</taxon>
        <taxon>Insecta</taxon>
        <taxon>Pterygota</taxon>
        <taxon>Neoptera</taxon>
        <taxon>Endopterygota</taxon>
        <taxon>Diptera</taxon>
        <taxon>Nematocera</taxon>
        <taxon>Chironomoidea</taxon>
        <taxon>Chironomidae</taxon>
        <taxon>Chironominae</taxon>
        <taxon>Chironomus</taxon>
    </lineage>
</organism>
<dbReference type="AlphaFoldDB" id="A0A9N9WLP2"/>
<dbReference type="PROSITE" id="PS50086">
    <property type="entry name" value="TBC_RABGAP"/>
    <property type="match status" value="1"/>
</dbReference>
<dbReference type="Gene3D" id="1.10.472.80">
    <property type="entry name" value="Ypt/Rab-GAP domain of gyp1p, domain 3"/>
    <property type="match status" value="1"/>
</dbReference>
<dbReference type="SUPFAM" id="SSF47923">
    <property type="entry name" value="Ypt/Rab-GAP domain of gyp1p"/>
    <property type="match status" value="2"/>
</dbReference>
<gene>
    <name evidence="4" type="ORF">CHIRRI_LOCUS1172</name>
</gene>
<dbReference type="FunFam" id="1.10.8.270:FF:000041">
    <property type="entry name" value="TBC1 domain family member 25"/>
    <property type="match status" value="1"/>
</dbReference>
<evidence type="ECO:0000313" key="4">
    <source>
        <dbReference type="EMBL" id="CAG9798187.1"/>
    </source>
</evidence>
<dbReference type="PANTHER" id="PTHR22957:SF333">
    <property type="entry name" value="TBC1 DOMAIN FAMILY MEMBER 25"/>
    <property type="match status" value="1"/>
</dbReference>
<evidence type="ECO:0000313" key="5">
    <source>
        <dbReference type="Proteomes" id="UP001153620"/>
    </source>
</evidence>
<name>A0A9N9WLP2_9DIPT</name>
<feature type="compositionally biased region" description="Basic and acidic residues" evidence="2">
    <location>
        <begin position="637"/>
        <end position="648"/>
    </location>
</feature>
<dbReference type="EMBL" id="OU895877">
    <property type="protein sequence ID" value="CAG9798187.1"/>
    <property type="molecule type" value="Genomic_DNA"/>
</dbReference>
<dbReference type="Pfam" id="PF00566">
    <property type="entry name" value="RabGAP-TBC"/>
    <property type="match status" value="1"/>
</dbReference>
<evidence type="ECO:0000256" key="1">
    <source>
        <dbReference type="ARBA" id="ARBA00022468"/>
    </source>
</evidence>
<feature type="domain" description="Rab-GAP TBC" evidence="3">
    <location>
        <begin position="208"/>
        <end position="420"/>
    </location>
</feature>
<dbReference type="InterPro" id="IPR000195">
    <property type="entry name" value="Rab-GAP-TBC_dom"/>
</dbReference>
<dbReference type="GO" id="GO:0005096">
    <property type="term" value="F:GTPase activator activity"/>
    <property type="evidence" value="ECO:0007669"/>
    <property type="project" value="UniProtKB-KW"/>
</dbReference>
<proteinExistence type="predicted"/>
<feature type="region of interest" description="Disordered" evidence="2">
    <location>
        <begin position="635"/>
        <end position="659"/>
    </location>
</feature>
<sequence length="1017" mass="115975">MYGSKSQAVRVKVKKNEKGQTEQFRKFSVDPNITNLEVLYSILAKAFEINNDFGISYTTINPNTKSEEQLIIFSDWDLDAAFLRAHNSSIANNTEPTLNLQIDVKCFSVQQEWDGSNSAASIIATNIQQSIGASQKYVQNKLPGLIINHMEKTFTSLVSRAFNFVDDPSIVNQIQRPPLSDNEFRYYCDSVGQIIHQTELRKVIYSGGIEPSLRRVVWKHILNVYPGSLTGKERMDYMKRKSAEYYNMREVWRTAVMEQGNSISGELAYVTSMVRKDVLRTDRHHPFYAGNDDNQNIGALFNVLTTYALNHPSVSYCQGMSDLCSPILVTMCDEGQAYICFCALMKRLKCNFMIDGISMTKKFSHLSDALQYYDYEFFNYLKKHQADDLLFCYRWLLLEMKREFAFDDSLRMLEVLWSSLPANQPEKELQLFEKEFTATQEVPNVNSPPMLINESPYTKVCALRRQNSAMSISNAKLNVTKRMNQSLDETKSECDKKNIKAHQSLDESKLQQMRQEQETLETTESTEINIGGTEEKTESPIDDISEKSEKNPFLYSDSTDAELPPGSENSSPVKTIIRGNSITETLKELREKLVASKIGIISTIEKLEEDLDPKDVSAQDVKLVKNFSEFLSFAKRSNSEEKPSDNKSDQQLTVDRSNEIKLSPDDFQDYYPITTSATRGLKLELENLNRQVFGQGFQSFSKDSPISPEDEIKEFVNETQSVPEKNPHIKVDIDAIEVCDTGQEPVNVKMRRQHRDNDEIAFNRFSVASSTNNDVFIWQNPLHASSDYLSSSNLPISPTLVTPDEQTDIEYDGEIIEMDCGKKSVTPIRLVRKNCDGQRSKRSSTIIQDSDSEDSDENWNYKLNSTNPFFEQIQQLNASKTQSSANDMVNSCEEASEIVQSVNDSKSDATLTPNDSQTIIAAATNTNTNNTRCMELPSPTEFGGGNPFLMFLCLTILLQHRDFIMQNSLDYNEMAMHFDKMVRKHNVNKVLIQARRLYQDYLRQHNEKIRNSNNTSK</sequence>
<dbReference type="InterPro" id="IPR035969">
    <property type="entry name" value="Rab-GAP_TBC_sf"/>
</dbReference>